<name>A0AA90NVN5_9GAMM</name>
<dbReference type="Proteomes" id="UP001178148">
    <property type="component" value="Unassembled WGS sequence"/>
</dbReference>
<evidence type="ECO:0000256" key="8">
    <source>
        <dbReference type="ARBA" id="ARBA00022801"/>
    </source>
</evidence>
<keyword evidence="9 16" id="KW-0133">Cell shape</keyword>
<dbReference type="Pfam" id="PF03717">
    <property type="entry name" value="PBP_dimer"/>
    <property type="match status" value="1"/>
</dbReference>
<evidence type="ECO:0000256" key="13">
    <source>
        <dbReference type="ARBA" id="ARBA00023210"/>
    </source>
</evidence>
<keyword evidence="6 16" id="KW-0645">Protease</keyword>
<keyword evidence="20" id="KW-1185">Reference proteome</keyword>
<evidence type="ECO:0000256" key="14">
    <source>
        <dbReference type="ARBA" id="ARBA00023306"/>
    </source>
</evidence>
<dbReference type="InterPro" id="IPR036138">
    <property type="entry name" value="PBP_dimer_sf"/>
</dbReference>
<evidence type="ECO:0000256" key="1">
    <source>
        <dbReference type="ARBA" id="ARBA00004370"/>
    </source>
</evidence>
<dbReference type="GO" id="GO:0006508">
    <property type="term" value="P:proteolysis"/>
    <property type="evidence" value="ECO:0007669"/>
    <property type="project" value="UniProtKB-KW"/>
</dbReference>
<keyword evidence="14 16" id="KW-0131">Cell cycle</keyword>
<dbReference type="AlphaFoldDB" id="A0AA90NVN5"/>
<dbReference type="InterPro" id="IPR012338">
    <property type="entry name" value="Beta-lactam/transpept-like"/>
</dbReference>
<feature type="domain" description="Penicillin-binding protein dimerisation" evidence="18">
    <location>
        <begin position="60"/>
        <end position="209"/>
    </location>
</feature>
<dbReference type="GO" id="GO:0043093">
    <property type="term" value="P:FtsZ-dependent cytokinesis"/>
    <property type="evidence" value="ECO:0007669"/>
    <property type="project" value="UniProtKB-UniRule"/>
</dbReference>
<evidence type="ECO:0000256" key="10">
    <source>
        <dbReference type="ARBA" id="ARBA00022984"/>
    </source>
</evidence>
<dbReference type="InterPro" id="IPR001460">
    <property type="entry name" value="PCN-bd_Tpept"/>
</dbReference>
<organism evidence="19 20">
    <name type="scientific">Candidatus Endonucleibacter bathymodioli</name>
    <dbReference type="NCBI Taxonomy" id="539814"/>
    <lineage>
        <taxon>Bacteria</taxon>
        <taxon>Pseudomonadati</taxon>
        <taxon>Pseudomonadota</taxon>
        <taxon>Gammaproteobacteria</taxon>
        <taxon>Oceanospirillales</taxon>
        <taxon>Endozoicomonadaceae</taxon>
        <taxon>Candidatus Endonucleibacter</taxon>
    </lineage>
</organism>
<evidence type="ECO:0000259" key="17">
    <source>
        <dbReference type="Pfam" id="PF00905"/>
    </source>
</evidence>
<comment type="caution">
    <text evidence="19">The sequence shown here is derived from an EMBL/GenBank/DDBJ whole genome shotgun (WGS) entry which is preliminary data.</text>
</comment>
<dbReference type="InterPro" id="IPR050515">
    <property type="entry name" value="Beta-lactam/transpept"/>
</dbReference>
<dbReference type="InterPro" id="IPR037532">
    <property type="entry name" value="FtsI_transpept"/>
</dbReference>
<evidence type="ECO:0000259" key="18">
    <source>
        <dbReference type="Pfam" id="PF03717"/>
    </source>
</evidence>
<evidence type="ECO:0000313" key="20">
    <source>
        <dbReference type="Proteomes" id="UP001178148"/>
    </source>
</evidence>
<dbReference type="Gene3D" id="3.30.450.330">
    <property type="match status" value="1"/>
</dbReference>
<comment type="subcellular location">
    <subcellularLocation>
        <location evidence="16">Cell inner membrane</location>
        <topology evidence="16">Single-pass membrane protein</topology>
    </subcellularLocation>
    <subcellularLocation>
        <location evidence="1">Membrane</location>
    </subcellularLocation>
</comment>
<evidence type="ECO:0000256" key="15">
    <source>
        <dbReference type="ARBA" id="ARBA00023316"/>
    </source>
</evidence>
<comment type="pathway">
    <text evidence="16">Cell wall biogenesis; peptidoglycan biosynthesis.</text>
</comment>
<dbReference type="PANTHER" id="PTHR30627:SF1">
    <property type="entry name" value="PEPTIDOGLYCAN D,D-TRANSPEPTIDASE FTSI"/>
    <property type="match status" value="1"/>
</dbReference>
<dbReference type="Gene3D" id="3.40.710.10">
    <property type="entry name" value="DD-peptidase/beta-lactamase superfamily"/>
    <property type="match status" value="1"/>
</dbReference>
<dbReference type="GO" id="GO:0071555">
    <property type="term" value="P:cell wall organization"/>
    <property type="evidence" value="ECO:0007669"/>
    <property type="project" value="UniProtKB-KW"/>
</dbReference>
<dbReference type="PANTHER" id="PTHR30627">
    <property type="entry name" value="PEPTIDOGLYCAN D,D-TRANSPEPTIDASE"/>
    <property type="match status" value="1"/>
</dbReference>
<comment type="similarity">
    <text evidence="16">Belongs to the transpeptidase family. FtsI subfamily.</text>
</comment>
<dbReference type="GO" id="GO:0008360">
    <property type="term" value="P:regulation of cell shape"/>
    <property type="evidence" value="ECO:0007669"/>
    <property type="project" value="UniProtKB-KW"/>
</dbReference>
<dbReference type="EC" id="3.4.16.4" evidence="16"/>
<dbReference type="GO" id="GO:0000917">
    <property type="term" value="P:division septum assembly"/>
    <property type="evidence" value="ECO:0007669"/>
    <property type="project" value="UniProtKB-KW"/>
</dbReference>
<keyword evidence="5 16" id="KW-0121">Carboxypeptidase</keyword>
<dbReference type="Pfam" id="PF00905">
    <property type="entry name" value="Transpeptidase"/>
    <property type="match status" value="1"/>
</dbReference>
<protein>
    <recommendedName>
        <fullName evidence="16">Peptidoglycan D,D-transpeptidase FtsI</fullName>
        <ecNumber evidence="16">3.4.16.4</ecNumber>
    </recommendedName>
    <alternativeName>
        <fullName evidence="16">Penicillin-binding protein 3</fullName>
        <shortName evidence="16">PBP-3</shortName>
    </alternativeName>
</protein>
<keyword evidence="13 16" id="KW-0717">Septation</keyword>
<reference evidence="19 20" key="1">
    <citation type="journal article" date="2023" name="bioRxiv">
        <title>An intranuclear bacterial parasite of deep-sea mussels expresses apoptosis inhibitors acquired from its host.</title>
        <authorList>
            <person name="Gonzalez Porras M.A."/>
            <person name="Assie A."/>
            <person name="Tietjen M."/>
            <person name="Violette M."/>
            <person name="Kleiner M."/>
            <person name="Gruber-Vodicka H."/>
            <person name="Dubilier N."/>
            <person name="Leisch N."/>
        </authorList>
    </citation>
    <scope>NUCLEOTIDE SEQUENCE [LARGE SCALE GENOMIC DNA]</scope>
    <source>
        <strain evidence="19">IAP13</strain>
    </source>
</reference>
<dbReference type="EMBL" id="JASXSV010000009">
    <property type="protein sequence ID" value="MDP0589068.1"/>
    <property type="molecule type" value="Genomic_DNA"/>
</dbReference>
<keyword evidence="12 16" id="KW-0472">Membrane</keyword>
<keyword evidence="2 16" id="KW-1003">Cell membrane</keyword>
<evidence type="ECO:0000256" key="5">
    <source>
        <dbReference type="ARBA" id="ARBA00022645"/>
    </source>
</evidence>
<sequence>MNNNDKRTKDRLFRRWRFVVLQSLLVVIGLGVGYRIVDLQLLDRHFLQNEGDKRSIRYEKIPAHRGVIFDRNGKPLAVSTPVITIWASPADLLLVKNRWDHLAKQLGINEKVLTRRIAEGRGKNFIYLKRQLTPEHGREVMDLNIAGVHMMEEHRRYYPAGEVTAHLVGFTDIDENGQEGMELGYNDWLQGSPGKVRYLKDRRGQLVKQAELVESAKPGKELMLSIDLGIQYLAHRELKKAVVHHKARAASLVMLDIQTGEVLAMVNQPSYNPNNRSGMEAYRMRNRTVTDVLEPGSTLKPFTVLAALESGRYDKDTPVNTSPGYMYIGRSRVSDLRNYGWLNVTSVLTKSSNIGVTKMVMDIGVDNLLNVLRKAGIGQTTGVDFPGESVGYLPYRDRWSDIETATLSFGYGLTVTPLQLAQAYMMLGAKGVMRPISLIKRDVVPEGVRVFDENKVSDILEMLSTVVKSGSGKRARVPSYEVGGKTGTTRKVGKHGYSNNRHLGIFAGVAPIDNPRIATVIVIDEPTNDGYYGGVTAAPVFSKVNAGALQVLGVSPEQKEVLTAEALSASEGGAG</sequence>
<dbReference type="Gene3D" id="1.10.150.770">
    <property type="match status" value="1"/>
</dbReference>
<evidence type="ECO:0000256" key="2">
    <source>
        <dbReference type="ARBA" id="ARBA00022475"/>
    </source>
</evidence>
<keyword evidence="10 16" id="KW-0573">Peptidoglycan synthesis</keyword>
<dbReference type="SUPFAM" id="SSF56601">
    <property type="entry name" value="beta-lactamase/transpeptidase-like"/>
    <property type="match status" value="1"/>
</dbReference>
<evidence type="ECO:0000313" key="19">
    <source>
        <dbReference type="EMBL" id="MDP0589068.1"/>
    </source>
</evidence>
<dbReference type="GO" id="GO:0009252">
    <property type="term" value="P:peptidoglycan biosynthetic process"/>
    <property type="evidence" value="ECO:0007669"/>
    <property type="project" value="UniProtKB-UniRule"/>
</dbReference>
<evidence type="ECO:0000256" key="9">
    <source>
        <dbReference type="ARBA" id="ARBA00022960"/>
    </source>
</evidence>
<feature type="active site" description="Acyl-ester intermediate" evidence="16">
    <location>
        <position position="297"/>
    </location>
</feature>
<keyword evidence="8 16" id="KW-0378">Hydrolase</keyword>
<proteinExistence type="inferred from homology"/>
<keyword evidence="7 16" id="KW-0812">Transmembrane</keyword>
<dbReference type="HAMAP" id="MF_02080">
    <property type="entry name" value="FtsI_transpept"/>
    <property type="match status" value="1"/>
</dbReference>
<dbReference type="GO" id="GO:0005886">
    <property type="term" value="C:plasma membrane"/>
    <property type="evidence" value="ECO:0007669"/>
    <property type="project" value="UniProtKB-SubCell"/>
</dbReference>
<dbReference type="GO" id="GO:0008955">
    <property type="term" value="F:peptidoglycan glycosyltransferase activity"/>
    <property type="evidence" value="ECO:0007669"/>
    <property type="project" value="InterPro"/>
</dbReference>
<keyword evidence="3 16" id="KW-0997">Cell inner membrane</keyword>
<evidence type="ECO:0000256" key="16">
    <source>
        <dbReference type="HAMAP-Rule" id="MF_02080"/>
    </source>
</evidence>
<evidence type="ECO:0000256" key="11">
    <source>
        <dbReference type="ARBA" id="ARBA00022989"/>
    </source>
</evidence>
<dbReference type="GO" id="GO:0009002">
    <property type="term" value="F:serine-type D-Ala-D-Ala carboxypeptidase activity"/>
    <property type="evidence" value="ECO:0007669"/>
    <property type="project" value="UniProtKB-UniRule"/>
</dbReference>
<dbReference type="Gene3D" id="3.90.1310.10">
    <property type="entry name" value="Penicillin-binding protein 2a (Domain 2)"/>
    <property type="match status" value="1"/>
</dbReference>
<comment type="function">
    <text evidence="16">Catalyzes cross-linking of the peptidoglycan cell wall at the division septum.</text>
</comment>
<dbReference type="GO" id="GO:0008658">
    <property type="term" value="F:penicillin binding"/>
    <property type="evidence" value="ECO:0007669"/>
    <property type="project" value="InterPro"/>
</dbReference>
<dbReference type="InterPro" id="IPR005311">
    <property type="entry name" value="PBP_dimer"/>
</dbReference>
<feature type="domain" description="Penicillin-binding protein transpeptidase" evidence="17">
    <location>
        <begin position="251"/>
        <end position="544"/>
    </location>
</feature>
<evidence type="ECO:0000256" key="7">
    <source>
        <dbReference type="ARBA" id="ARBA00022692"/>
    </source>
</evidence>
<evidence type="ECO:0000256" key="12">
    <source>
        <dbReference type="ARBA" id="ARBA00023136"/>
    </source>
</evidence>
<evidence type="ECO:0000256" key="4">
    <source>
        <dbReference type="ARBA" id="ARBA00022618"/>
    </source>
</evidence>
<feature type="transmembrane region" description="Helical" evidence="16">
    <location>
        <begin position="16"/>
        <end position="37"/>
    </location>
</feature>
<accession>A0AA90NVN5</accession>
<keyword evidence="4 16" id="KW-0132">Cell division</keyword>
<evidence type="ECO:0000256" key="3">
    <source>
        <dbReference type="ARBA" id="ARBA00022519"/>
    </source>
</evidence>
<keyword evidence="11 16" id="KW-1133">Transmembrane helix</keyword>
<comment type="catalytic activity">
    <reaction evidence="16">
        <text>Preferential cleavage: (Ac)2-L-Lys-D-Ala-|-D-Ala. Also transpeptidation of peptidyl-alanyl moieties that are N-acyl substituents of D-alanine.</text>
        <dbReference type="EC" id="3.4.16.4"/>
    </reaction>
</comment>
<gene>
    <name evidence="16" type="primary">ftsI</name>
    <name evidence="19" type="ORF">QS748_07670</name>
</gene>
<dbReference type="SUPFAM" id="SSF56519">
    <property type="entry name" value="Penicillin binding protein dimerisation domain"/>
    <property type="match status" value="1"/>
</dbReference>
<evidence type="ECO:0000256" key="6">
    <source>
        <dbReference type="ARBA" id="ARBA00022670"/>
    </source>
</evidence>
<keyword evidence="15 16" id="KW-0961">Cell wall biogenesis/degradation</keyword>